<organism evidence="1 2">
    <name type="scientific">Rhipicephalus sanguineus</name>
    <name type="common">Brown dog tick</name>
    <name type="synonym">Ixodes sanguineus</name>
    <dbReference type="NCBI Taxonomy" id="34632"/>
    <lineage>
        <taxon>Eukaryota</taxon>
        <taxon>Metazoa</taxon>
        <taxon>Ecdysozoa</taxon>
        <taxon>Arthropoda</taxon>
        <taxon>Chelicerata</taxon>
        <taxon>Arachnida</taxon>
        <taxon>Acari</taxon>
        <taxon>Parasitiformes</taxon>
        <taxon>Ixodida</taxon>
        <taxon>Ixodoidea</taxon>
        <taxon>Ixodidae</taxon>
        <taxon>Rhipicephalinae</taxon>
        <taxon>Rhipicephalus</taxon>
        <taxon>Rhipicephalus</taxon>
    </lineage>
</organism>
<evidence type="ECO:0000313" key="1">
    <source>
        <dbReference type="EMBL" id="KAH7935832.1"/>
    </source>
</evidence>
<dbReference type="EMBL" id="JABSTV010001255">
    <property type="protein sequence ID" value="KAH7935832.1"/>
    <property type="molecule type" value="Genomic_DNA"/>
</dbReference>
<gene>
    <name evidence="1" type="ORF">HPB52_014149</name>
</gene>
<comment type="caution">
    <text evidence="1">The sequence shown here is derived from an EMBL/GenBank/DDBJ whole genome shotgun (WGS) entry which is preliminary data.</text>
</comment>
<protein>
    <submittedName>
        <fullName evidence="1">Uncharacterized protein</fullName>
    </submittedName>
</protein>
<reference evidence="1" key="1">
    <citation type="journal article" date="2020" name="Cell">
        <title>Large-Scale Comparative Analyses of Tick Genomes Elucidate Their Genetic Diversity and Vector Capacities.</title>
        <authorList>
            <consortium name="Tick Genome and Microbiome Consortium (TIGMIC)"/>
            <person name="Jia N."/>
            <person name="Wang J."/>
            <person name="Shi W."/>
            <person name="Du L."/>
            <person name="Sun Y."/>
            <person name="Zhan W."/>
            <person name="Jiang J.F."/>
            <person name="Wang Q."/>
            <person name="Zhang B."/>
            <person name="Ji P."/>
            <person name="Bell-Sakyi L."/>
            <person name="Cui X.M."/>
            <person name="Yuan T.T."/>
            <person name="Jiang B.G."/>
            <person name="Yang W.F."/>
            <person name="Lam T.T."/>
            <person name="Chang Q.C."/>
            <person name="Ding S.J."/>
            <person name="Wang X.J."/>
            <person name="Zhu J.G."/>
            <person name="Ruan X.D."/>
            <person name="Zhao L."/>
            <person name="Wei J.T."/>
            <person name="Ye R.Z."/>
            <person name="Que T.C."/>
            <person name="Du C.H."/>
            <person name="Zhou Y.H."/>
            <person name="Cheng J.X."/>
            <person name="Dai P.F."/>
            <person name="Guo W.B."/>
            <person name="Han X.H."/>
            <person name="Huang E.J."/>
            <person name="Li L.F."/>
            <person name="Wei W."/>
            <person name="Gao Y.C."/>
            <person name="Liu J.Z."/>
            <person name="Shao H.Z."/>
            <person name="Wang X."/>
            <person name="Wang C.C."/>
            <person name="Yang T.C."/>
            <person name="Huo Q.B."/>
            <person name="Li W."/>
            <person name="Chen H.Y."/>
            <person name="Chen S.E."/>
            <person name="Zhou L.G."/>
            <person name="Ni X.B."/>
            <person name="Tian J.H."/>
            <person name="Sheng Y."/>
            <person name="Liu T."/>
            <person name="Pan Y.S."/>
            <person name="Xia L.Y."/>
            <person name="Li J."/>
            <person name="Zhao F."/>
            <person name="Cao W.C."/>
        </authorList>
    </citation>
    <scope>NUCLEOTIDE SEQUENCE</scope>
    <source>
        <strain evidence="1">Rsan-2018</strain>
    </source>
</reference>
<reference evidence="1" key="2">
    <citation type="submission" date="2021-09" db="EMBL/GenBank/DDBJ databases">
        <authorList>
            <person name="Jia N."/>
            <person name="Wang J."/>
            <person name="Shi W."/>
            <person name="Du L."/>
            <person name="Sun Y."/>
            <person name="Zhan W."/>
            <person name="Jiang J."/>
            <person name="Wang Q."/>
            <person name="Zhang B."/>
            <person name="Ji P."/>
            <person name="Sakyi L.B."/>
            <person name="Cui X."/>
            <person name="Yuan T."/>
            <person name="Jiang B."/>
            <person name="Yang W."/>
            <person name="Lam T.T.-Y."/>
            <person name="Chang Q."/>
            <person name="Ding S."/>
            <person name="Wang X."/>
            <person name="Zhu J."/>
            <person name="Ruan X."/>
            <person name="Zhao L."/>
            <person name="Wei J."/>
            <person name="Que T."/>
            <person name="Du C."/>
            <person name="Cheng J."/>
            <person name="Dai P."/>
            <person name="Han X."/>
            <person name="Huang E."/>
            <person name="Gao Y."/>
            <person name="Liu J."/>
            <person name="Shao H."/>
            <person name="Ye R."/>
            <person name="Li L."/>
            <person name="Wei W."/>
            <person name="Wang X."/>
            <person name="Wang C."/>
            <person name="Huo Q."/>
            <person name="Li W."/>
            <person name="Guo W."/>
            <person name="Chen H."/>
            <person name="Chen S."/>
            <person name="Zhou L."/>
            <person name="Zhou L."/>
            <person name="Ni X."/>
            <person name="Tian J."/>
            <person name="Zhou Y."/>
            <person name="Sheng Y."/>
            <person name="Liu T."/>
            <person name="Pan Y."/>
            <person name="Xia L."/>
            <person name="Li J."/>
            <person name="Zhao F."/>
            <person name="Cao W."/>
        </authorList>
    </citation>
    <scope>NUCLEOTIDE SEQUENCE</scope>
    <source>
        <strain evidence="1">Rsan-2018</strain>
        <tissue evidence="1">Larvae</tissue>
    </source>
</reference>
<accession>A0A9D4PCY6</accession>
<sequence length="93" mass="10200">MRRQAAEATRKSVAVKGVKGPTHSILLIGAIADALATELARSIPQFDHEHLRVLDLTRLCLPCDVINSHVNSTTPSFLPLCPTFTFRECTDTN</sequence>
<name>A0A9D4PCY6_RHISA</name>
<keyword evidence="2" id="KW-1185">Reference proteome</keyword>
<dbReference type="AlphaFoldDB" id="A0A9D4PCY6"/>
<evidence type="ECO:0000313" key="2">
    <source>
        <dbReference type="Proteomes" id="UP000821837"/>
    </source>
</evidence>
<dbReference type="Proteomes" id="UP000821837">
    <property type="component" value="Unassembled WGS sequence"/>
</dbReference>
<proteinExistence type="predicted"/>